<dbReference type="Gene3D" id="1.10.10.10">
    <property type="entry name" value="Winged helix-like DNA-binding domain superfamily/Winged helix DNA-binding domain"/>
    <property type="match status" value="1"/>
</dbReference>
<feature type="compositionally biased region" description="Low complexity" evidence="2">
    <location>
        <begin position="330"/>
        <end position="339"/>
    </location>
</feature>
<reference evidence="5" key="1">
    <citation type="submission" date="2010-03" db="EMBL/GenBank/DDBJ databases">
        <title>The genome sequence of Ruminococcus sp. 18P13.</title>
        <authorList>
            <consortium name="metaHIT consortium -- http://www.metahit.eu/"/>
            <person name="Pajon A."/>
            <person name="Turner K."/>
            <person name="Parkhill J."/>
            <person name="Bernalier A."/>
        </authorList>
    </citation>
    <scope>NUCLEOTIDE SEQUENCE [LARGE SCALE GENOMIC DNA]</scope>
    <source>
        <strain evidence="5">Type strain: 18P13</strain>
    </source>
</reference>
<proteinExistence type="inferred from homology"/>
<dbReference type="RefSeq" id="WP_015558325.1">
    <property type="nucleotide sequence ID" value="NC_021039.1"/>
</dbReference>
<dbReference type="KEGG" id="rch:RUM_12890"/>
<accession>D4LCS3</accession>
<evidence type="ECO:0000259" key="4">
    <source>
        <dbReference type="Pfam" id="PF17782"/>
    </source>
</evidence>
<dbReference type="NCBIfam" id="TIGR00732">
    <property type="entry name" value="dprA"/>
    <property type="match status" value="1"/>
</dbReference>
<dbReference type="SUPFAM" id="SSF102405">
    <property type="entry name" value="MCP/YpsA-like"/>
    <property type="match status" value="1"/>
</dbReference>
<dbReference type="PANTHER" id="PTHR43022">
    <property type="entry name" value="PROTEIN SMF"/>
    <property type="match status" value="1"/>
</dbReference>
<dbReference type="Proteomes" id="UP000007054">
    <property type="component" value="Chromosome"/>
</dbReference>
<name>D4LCS3_RUMC1</name>
<dbReference type="STRING" id="213810.RUM_12890"/>
<evidence type="ECO:0000313" key="5">
    <source>
        <dbReference type="EMBL" id="CBL17418.1"/>
    </source>
</evidence>
<comment type="similarity">
    <text evidence="1">Belongs to the DprA/Smf family.</text>
</comment>
<sequence>MNETRYWLWLSLVFGAGNPRVWQLLDHFDSAHDAFFALREGEVTGLTPAEERAARTAHLEQVDAVIEYCQRNGITITAFDQAEYPAILRSIYNPPLVLFSLGHLELLRDYIGMTVVGTRRPSPYSLRVTEALAGGLAECGMTIVSGFALGVDSAAHRAALRRNLPTVAVLGCGINVNYPKENAELKEQMTESGLILTEFLPGTQPMGSNFPKRNRVLSGLSLGTVVVEAAIGSGSLITAEHAADQGRDVFCVPPADILDRRYAGVFRYLRDGAIPVFTLNDILNEYYTTYPHKLSTPVDPPYEAKRSQSAVLSQEEELPPPVVKPKKQPEQSAEPEQPETTAKPKGDRSSLDLLQTAIVNCLEQEGKMHADVLATRLELSMEDLMMSLTELELMGVVTSLFGKVYELN</sequence>
<dbReference type="GO" id="GO:0009294">
    <property type="term" value="P:DNA-mediated transformation"/>
    <property type="evidence" value="ECO:0007669"/>
    <property type="project" value="InterPro"/>
</dbReference>
<dbReference type="GeneID" id="83156026"/>
<feature type="domain" description="DprA winged helix" evidence="4">
    <location>
        <begin position="345"/>
        <end position="402"/>
    </location>
</feature>
<dbReference type="InterPro" id="IPR057666">
    <property type="entry name" value="DrpA_SLOG"/>
</dbReference>
<reference evidence="5" key="2">
    <citation type="submission" date="2010-03" db="EMBL/GenBank/DDBJ databases">
        <authorList>
            <person name="Pajon A."/>
        </authorList>
    </citation>
    <scope>NUCLEOTIDE SEQUENCE</scope>
    <source>
        <strain evidence="5">Type strain: 18P13</strain>
    </source>
</reference>
<gene>
    <name evidence="5" type="ordered locus">RUM_12890</name>
</gene>
<evidence type="ECO:0000256" key="2">
    <source>
        <dbReference type="SAM" id="MobiDB-lite"/>
    </source>
</evidence>
<keyword evidence="6" id="KW-1185">Reference proteome</keyword>
<dbReference type="Pfam" id="PF02481">
    <property type="entry name" value="DNA_processg_A"/>
    <property type="match status" value="1"/>
</dbReference>
<dbReference type="PANTHER" id="PTHR43022:SF1">
    <property type="entry name" value="PROTEIN SMF"/>
    <property type="match status" value="1"/>
</dbReference>
<dbReference type="Gene3D" id="3.40.50.450">
    <property type="match status" value="1"/>
</dbReference>
<dbReference type="BioCyc" id="RCHA213810:RUM_RS06250-MONOMER"/>
<feature type="region of interest" description="Disordered" evidence="2">
    <location>
        <begin position="294"/>
        <end position="349"/>
    </location>
</feature>
<evidence type="ECO:0000313" key="6">
    <source>
        <dbReference type="Proteomes" id="UP000007054"/>
    </source>
</evidence>
<dbReference type="InterPro" id="IPR041614">
    <property type="entry name" value="DprA_WH"/>
</dbReference>
<dbReference type="OrthoDB" id="9785707at2"/>
<dbReference type="InterPro" id="IPR003488">
    <property type="entry name" value="DprA"/>
</dbReference>
<evidence type="ECO:0000259" key="3">
    <source>
        <dbReference type="Pfam" id="PF02481"/>
    </source>
</evidence>
<feature type="domain" description="Smf/DprA SLOG" evidence="3">
    <location>
        <begin position="76"/>
        <end position="286"/>
    </location>
</feature>
<dbReference type="Pfam" id="PF17782">
    <property type="entry name" value="WHD_DprA"/>
    <property type="match status" value="1"/>
</dbReference>
<protein>
    <submittedName>
        <fullName evidence="5">DNA protecting protein DprA</fullName>
    </submittedName>
</protein>
<dbReference type="EMBL" id="FP929052">
    <property type="protein sequence ID" value="CBL17418.1"/>
    <property type="molecule type" value="Genomic_DNA"/>
</dbReference>
<dbReference type="PATRIC" id="fig|213810.4.peg.1185"/>
<dbReference type="HOGENOM" id="CLU_029601_0_3_9"/>
<dbReference type="InterPro" id="IPR036388">
    <property type="entry name" value="WH-like_DNA-bd_sf"/>
</dbReference>
<organism evidence="5 6">
    <name type="scientific">Ruminococcus champanellensis (strain DSM 18848 / JCM 17042 / KCTC 15320 / 18P13)</name>
    <dbReference type="NCBI Taxonomy" id="213810"/>
    <lineage>
        <taxon>Bacteria</taxon>
        <taxon>Bacillati</taxon>
        <taxon>Bacillota</taxon>
        <taxon>Clostridia</taxon>
        <taxon>Eubacteriales</taxon>
        <taxon>Oscillospiraceae</taxon>
        <taxon>Ruminococcus</taxon>
    </lineage>
</organism>
<evidence type="ECO:0000256" key="1">
    <source>
        <dbReference type="ARBA" id="ARBA00006525"/>
    </source>
</evidence>
<dbReference type="AlphaFoldDB" id="D4LCS3"/>